<reference evidence="2 3" key="1">
    <citation type="submission" date="2020-12" db="EMBL/GenBank/DDBJ databases">
        <title>Metabolic potential, ecology and presence of endohyphal bacteria is reflected in genomic diversity of Mucoromycotina.</title>
        <authorList>
            <person name="Muszewska A."/>
            <person name="Okrasinska A."/>
            <person name="Steczkiewicz K."/>
            <person name="Drgas O."/>
            <person name="Orlowska M."/>
            <person name="Perlinska-Lenart U."/>
            <person name="Aleksandrzak-Piekarczyk T."/>
            <person name="Szatraj K."/>
            <person name="Zielenkiewicz U."/>
            <person name="Pilsyk S."/>
            <person name="Malc E."/>
            <person name="Mieczkowski P."/>
            <person name="Kruszewska J.S."/>
            <person name="Biernat P."/>
            <person name="Pawlowska J."/>
        </authorList>
    </citation>
    <scope>NUCLEOTIDE SEQUENCE [LARGE SCALE GENOMIC DNA]</scope>
    <source>
        <strain evidence="2 3">CBS 142.35</strain>
    </source>
</reference>
<dbReference type="Gene3D" id="1.20.58.80">
    <property type="entry name" value="Phosphotransferase system, lactose/cellobiose-type IIA subunit"/>
    <property type="match status" value="1"/>
</dbReference>
<name>A0A8H7RRT6_9FUNG</name>
<dbReference type="InterPro" id="IPR036181">
    <property type="entry name" value="MIT_dom_sf"/>
</dbReference>
<proteinExistence type="predicted"/>
<accession>A0A8H7RRT6</accession>
<dbReference type="OrthoDB" id="2414723at2759"/>
<evidence type="ECO:0000313" key="3">
    <source>
        <dbReference type="Proteomes" id="UP000646827"/>
    </source>
</evidence>
<gene>
    <name evidence="2" type="ORF">INT45_001835</name>
</gene>
<dbReference type="AlphaFoldDB" id="A0A8H7RRT6"/>
<dbReference type="EMBL" id="JAEPRB010000380">
    <property type="protein sequence ID" value="KAG2216629.1"/>
    <property type="molecule type" value="Genomic_DNA"/>
</dbReference>
<feature type="region of interest" description="Disordered" evidence="1">
    <location>
        <begin position="52"/>
        <end position="83"/>
    </location>
</feature>
<protein>
    <submittedName>
        <fullName evidence="2">Uncharacterized protein</fullName>
    </submittedName>
</protein>
<comment type="caution">
    <text evidence="2">The sequence shown here is derived from an EMBL/GenBank/DDBJ whole genome shotgun (WGS) entry which is preliminary data.</text>
</comment>
<dbReference type="Proteomes" id="UP000646827">
    <property type="component" value="Unassembled WGS sequence"/>
</dbReference>
<evidence type="ECO:0000256" key="1">
    <source>
        <dbReference type="SAM" id="MobiDB-lite"/>
    </source>
</evidence>
<evidence type="ECO:0000313" key="2">
    <source>
        <dbReference type="EMBL" id="KAG2216629.1"/>
    </source>
</evidence>
<feature type="non-terminal residue" evidence="2">
    <location>
        <position position="1"/>
    </location>
</feature>
<dbReference type="SUPFAM" id="SSF116846">
    <property type="entry name" value="MIT domain"/>
    <property type="match status" value="1"/>
</dbReference>
<organism evidence="2 3">
    <name type="scientific">Circinella minor</name>
    <dbReference type="NCBI Taxonomy" id="1195481"/>
    <lineage>
        <taxon>Eukaryota</taxon>
        <taxon>Fungi</taxon>
        <taxon>Fungi incertae sedis</taxon>
        <taxon>Mucoromycota</taxon>
        <taxon>Mucoromycotina</taxon>
        <taxon>Mucoromycetes</taxon>
        <taxon>Mucorales</taxon>
        <taxon>Lichtheimiaceae</taxon>
        <taxon>Circinella</taxon>
    </lineage>
</organism>
<sequence>MTNIIQKVLPQLSMFMGGHNSIFNNNNNNNMDHQDLYFATTNKNNIDEKQNHNNVVSTSSSSPPPPYEKTMTTSTPPPPPKSKRLSCFNNIEILQHQNTSSTYQQLEIENTQQQQQQSMINTTLISQSVTLIQIATEMQSSKQMSMALGLYMVALDKMMAALPLDTDRNVKRSLGDKLKEIKERYDLDHDENNNQYTLSESIIHATITFAVALKKSPIPDMVISILNYVISTIHHIDNMLNVRERSWQFISHGMNKLAQVNQHYQLHQIVTDIVYTGVTAIFKAGIAYTEAPSYNE</sequence>
<keyword evidence="3" id="KW-1185">Reference proteome</keyword>